<evidence type="ECO:0000313" key="6">
    <source>
        <dbReference type="Proteomes" id="UP000789423"/>
    </source>
</evidence>
<dbReference type="InterPro" id="IPR001173">
    <property type="entry name" value="Glyco_trans_2-like"/>
</dbReference>
<feature type="domain" description="Glycosyltransferase 2-like" evidence="4">
    <location>
        <begin position="6"/>
        <end position="140"/>
    </location>
</feature>
<organism evidence="5 6">
    <name type="scientific">Bacillus rhizoplanae</name>
    <dbReference type="NCBI Taxonomy" id="2880966"/>
    <lineage>
        <taxon>Bacteria</taxon>
        <taxon>Bacillati</taxon>
        <taxon>Bacillota</taxon>
        <taxon>Bacilli</taxon>
        <taxon>Bacillales</taxon>
        <taxon>Bacillaceae</taxon>
        <taxon>Bacillus</taxon>
    </lineage>
</organism>
<name>A0ABM8Y909_9BACI</name>
<keyword evidence="2 5" id="KW-0328">Glycosyltransferase</keyword>
<evidence type="ECO:0000256" key="1">
    <source>
        <dbReference type="ARBA" id="ARBA00006739"/>
    </source>
</evidence>
<evidence type="ECO:0000259" key="4">
    <source>
        <dbReference type="Pfam" id="PF00535"/>
    </source>
</evidence>
<dbReference type="InterPro" id="IPR039528">
    <property type="entry name" value="DPM1-like"/>
</dbReference>
<dbReference type="EMBL" id="CAKJTI010000005">
    <property type="protein sequence ID" value="CAG9612237.1"/>
    <property type="molecule type" value="Genomic_DNA"/>
</dbReference>
<dbReference type="Pfam" id="PF00535">
    <property type="entry name" value="Glycos_transf_2"/>
    <property type="match status" value="2"/>
</dbReference>
<dbReference type="PANTHER" id="PTHR43398:SF1">
    <property type="entry name" value="DOLICHOL-PHOSPHATE MANNOSYLTRANSFERASE SUBUNIT 1"/>
    <property type="match status" value="1"/>
</dbReference>
<dbReference type="GO" id="GO:0099621">
    <property type="term" value="F:undecaprenyl-phosphate 4-deoxy-4-formamido-L-arabinose transferase activity"/>
    <property type="evidence" value="ECO:0007669"/>
    <property type="project" value="UniProtKB-EC"/>
</dbReference>
<dbReference type="SUPFAM" id="SSF53448">
    <property type="entry name" value="Nucleotide-diphospho-sugar transferases"/>
    <property type="match status" value="2"/>
</dbReference>
<dbReference type="EC" id="2.4.2.53" evidence="5"/>
<evidence type="ECO:0000256" key="3">
    <source>
        <dbReference type="ARBA" id="ARBA00022679"/>
    </source>
</evidence>
<protein>
    <submittedName>
        <fullName evidence="5">Undecaprenyl-phosphate 4-deoxy-4-formamido-L-arabinose transferase</fullName>
        <ecNumber evidence="5">2.4.2.53</ecNumber>
    </submittedName>
</protein>
<sequence>MVKSLSIIIPVYNEADSIRKVILSAKELHPLEIIVVANGCTDDSERIAKELGCIVISSEEVLGNDVGRAVGAKCAKGEVLLFLDGDFPIPSPSLHFFLNPILHGQADVILNNFDALFKKKQRPHSITVWRQILNEIVDRADLQIDSILSVPHAITKEAVESIGYDALCNPIVAHVRLTTQGWRIQRHCAIDVITPNKFRPAEHEAYGNKLAHAEQRMIGDHIEALGEWLENYDRRGAYTDGNRRRDIVLALRKLGDQALPPYYKGWGVQSNLYSGKQLSIIIPVQNEEMTMASVIQEARKIEPLEIIVVVNGSNDKTATIAKQCGATTIIYEETLGNDVGRSIGAQMAKGDILLFIDGDFAIPAKDLYPFAKAIADGQDVVLNDLNYYLDLRAPLHLVTALKYALNLACNRKDLGVGSLVAVPNAVSKVCLEYIGFDSLLSPCVAQVKAILAGFLTSCVHRVEVDQMNRIRPNEHFAVRGHAPAVLRIIGDHIEGMSCVIEELGIRGGFHDGGRKRETT</sequence>
<feature type="domain" description="Glycosyltransferase 2-like" evidence="4">
    <location>
        <begin position="279"/>
        <end position="382"/>
    </location>
</feature>
<comment type="caution">
    <text evidence="5">The sequence shown here is derived from an EMBL/GenBank/DDBJ whole genome shotgun (WGS) entry which is preliminary data.</text>
</comment>
<comment type="similarity">
    <text evidence="1">Belongs to the glycosyltransferase 2 family.</text>
</comment>
<keyword evidence="6" id="KW-1185">Reference proteome</keyword>
<dbReference type="RefSeq" id="WP_230574436.1">
    <property type="nucleotide sequence ID" value="NZ_CAKJTI010000005.1"/>
</dbReference>
<dbReference type="InterPro" id="IPR029044">
    <property type="entry name" value="Nucleotide-diphossugar_trans"/>
</dbReference>
<reference evidence="5 6" key="1">
    <citation type="submission" date="2021-10" db="EMBL/GenBank/DDBJ databases">
        <authorList>
            <person name="Criscuolo A."/>
        </authorList>
    </citation>
    <scope>NUCLEOTIDE SEQUENCE [LARGE SCALE GENOMIC DNA]</scope>
    <source>
        <strain evidence="6">CIP 111899</strain>
    </source>
</reference>
<gene>
    <name evidence="5" type="primary">arnC_1</name>
    <name evidence="5" type="ORF">BACCIP111899_01410</name>
</gene>
<evidence type="ECO:0000256" key="2">
    <source>
        <dbReference type="ARBA" id="ARBA00022676"/>
    </source>
</evidence>
<dbReference type="PANTHER" id="PTHR43398">
    <property type="entry name" value="DOLICHOL-PHOSPHATE MANNOSYLTRANSFERASE SUBUNIT 1"/>
    <property type="match status" value="1"/>
</dbReference>
<keyword evidence="3 5" id="KW-0808">Transferase</keyword>
<dbReference type="Gene3D" id="3.90.550.10">
    <property type="entry name" value="Spore Coat Polysaccharide Biosynthesis Protein SpsA, Chain A"/>
    <property type="match status" value="2"/>
</dbReference>
<accession>A0ABM8Y909</accession>
<dbReference type="Proteomes" id="UP000789423">
    <property type="component" value="Unassembled WGS sequence"/>
</dbReference>
<proteinExistence type="inferred from homology"/>
<evidence type="ECO:0000313" key="5">
    <source>
        <dbReference type="EMBL" id="CAG9612237.1"/>
    </source>
</evidence>